<evidence type="ECO:0000256" key="3">
    <source>
        <dbReference type="ARBA" id="ARBA00022692"/>
    </source>
</evidence>
<dbReference type="InterPro" id="IPR001123">
    <property type="entry name" value="LeuE-type"/>
</dbReference>
<keyword evidence="5 6" id="KW-0472">Membrane</keyword>
<dbReference type="Pfam" id="PF01810">
    <property type="entry name" value="LysE"/>
    <property type="match status" value="1"/>
</dbReference>
<dbReference type="EMBL" id="BRVO01000001">
    <property type="protein sequence ID" value="GLB48176.1"/>
    <property type="molecule type" value="Genomic_DNA"/>
</dbReference>
<evidence type="ECO:0000256" key="4">
    <source>
        <dbReference type="ARBA" id="ARBA00022989"/>
    </source>
</evidence>
<keyword evidence="4 6" id="KW-1133">Transmembrane helix</keyword>
<keyword evidence="3 6" id="KW-0812">Transmembrane</keyword>
<evidence type="ECO:0000256" key="2">
    <source>
        <dbReference type="ARBA" id="ARBA00022475"/>
    </source>
</evidence>
<dbReference type="PANTHER" id="PTHR30086:SF20">
    <property type="entry name" value="ARGININE EXPORTER PROTEIN ARGO-RELATED"/>
    <property type="match status" value="1"/>
</dbReference>
<sequence>MLQDVFAAIPLGWLLAFTIGPIFFLVIETSVSKGFRAAMTLDLGAATGDVFFILVAYFSTSKLLERIKDDPFLFIFGGLIMMCYGVFSYIKEKRDYNKKLDEEYEVGDLPRSNYLAFFFKGFLLNFINIGVLGFWLVIILSFGPKLDMQPNRILIFFATIIITYLVTDAIKIILAKQLKNKLTPSLIHKLKRIISVIIVVCGCFLMFQGIFPNEKKYLEKKLEFHQGTKEDVQPELREAE</sequence>
<proteinExistence type="predicted"/>
<dbReference type="Proteomes" id="UP001143543">
    <property type="component" value="Unassembled WGS sequence"/>
</dbReference>
<evidence type="ECO:0000256" key="5">
    <source>
        <dbReference type="ARBA" id="ARBA00023136"/>
    </source>
</evidence>
<gene>
    <name evidence="7" type="ORF">Y10_05440</name>
</gene>
<organism evidence="7 8">
    <name type="scientific">Neptunitalea lumnitzerae</name>
    <dbReference type="NCBI Taxonomy" id="2965509"/>
    <lineage>
        <taxon>Bacteria</taxon>
        <taxon>Pseudomonadati</taxon>
        <taxon>Bacteroidota</taxon>
        <taxon>Flavobacteriia</taxon>
        <taxon>Flavobacteriales</taxon>
        <taxon>Flavobacteriaceae</taxon>
        <taxon>Neptunitalea</taxon>
    </lineage>
</organism>
<name>A0ABQ5MFT1_9FLAO</name>
<keyword evidence="2" id="KW-1003">Cell membrane</keyword>
<evidence type="ECO:0000256" key="6">
    <source>
        <dbReference type="SAM" id="Phobius"/>
    </source>
</evidence>
<feature type="transmembrane region" description="Helical" evidence="6">
    <location>
        <begin position="122"/>
        <end position="142"/>
    </location>
</feature>
<evidence type="ECO:0000313" key="8">
    <source>
        <dbReference type="Proteomes" id="UP001143543"/>
    </source>
</evidence>
<protein>
    <submittedName>
        <fullName evidence="7">Lysine transporter LysE</fullName>
    </submittedName>
</protein>
<keyword evidence="8" id="KW-1185">Reference proteome</keyword>
<comment type="subcellular location">
    <subcellularLocation>
        <location evidence="1">Cell membrane</location>
        <topology evidence="1">Multi-pass membrane protein</topology>
    </subcellularLocation>
</comment>
<reference evidence="7" key="1">
    <citation type="submission" date="2022-07" db="EMBL/GenBank/DDBJ databases">
        <title>Taxonomy of Novel Oxalotrophic and Methylotrophic Bacteria.</title>
        <authorList>
            <person name="Sahin N."/>
            <person name="Tani A."/>
        </authorList>
    </citation>
    <scope>NUCLEOTIDE SEQUENCE</scope>
    <source>
        <strain evidence="7">Y10</strain>
    </source>
</reference>
<evidence type="ECO:0000256" key="1">
    <source>
        <dbReference type="ARBA" id="ARBA00004651"/>
    </source>
</evidence>
<feature type="transmembrane region" description="Helical" evidence="6">
    <location>
        <begin position="154"/>
        <end position="173"/>
    </location>
</feature>
<comment type="caution">
    <text evidence="7">The sequence shown here is derived from an EMBL/GenBank/DDBJ whole genome shotgun (WGS) entry which is preliminary data.</text>
</comment>
<evidence type="ECO:0000313" key="7">
    <source>
        <dbReference type="EMBL" id="GLB48176.1"/>
    </source>
</evidence>
<accession>A0ABQ5MFT1</accession>
<dbReference type="RefSeq" id="WP_281763829.1">
    <property type="nucleotide sequence ID" value="NZ_BRVO01000001.1"/>
</dbReference>
<dbReference type="PANTHER" id="PTHR30086">
    <property type="entry name" value="ARGININE EXPORTER PROTEIN ARGO"/>
    <property type="match status" value="1"/>
</dbReference>
<feature type="transmembrane region" description="Helical" evidence="6">
    <location>
        <begin position="71"/>
        <end position="90"/>
    </location>
</feature>
<feature type="transmembrane region" description="Helical" evidence="6">
    <location>
        <begin position="6"/>
        <end position="27"/>
    </location>
</feature>
<feature type="transmembrane region" description="Helical" evidence="6">
    <location>
        <begin position="193"/>
        <end position="211"/>
    </location>
</feature>
<feature type="transmembrane region" description="Helical" evidence="6">
    <location>
        <begin position="39"/>
        <end position="59"/>
    </location>
</feature>